<evidence type="ECO:0000256" key="3">
    <source>
        <dbReference type="ARBA" id="ARBA00022801"/>
    </source>
</evidence>
<dbReference type="InterPro" id="IPR003409">
    <property type="entry name" value="MORN"/>
</dbReference>
<dbReference type="Gene3D" id="2.20.110.10">
    <property type="entry name" value="Histone H3 K4-specific methyltransferase SET7/9 N-terminal domain"/>
    <property type="match status" value="1"/>
</dbReference>
<dbReference type="RefSeq" id="WP_021589307.1">
    <property type="nucleotide sequence ID" value="NZ_AWEY01000010.1"/>
</dbReference>
<dbReference type="GO" id="GO:0003796">
    <property type="term" value="F:lysozyme activity"/>
    <property type="evidence" value="ECO:0007669"/>
    <property type="project" value="InterPro"/>
</dbReference>
<dbReference type="PATRIC" id="fig|1115809.3.peg.938"/>
<proteinExistence type="inferred from homology"/>
<dbReference type="PROSITE" id="PS51904">
    <property type="entry name" value="GLYCOSYL_HYDROL_F25_2"/>
    <property type="match status" value="1"/>
</dbReference>
<evidence type="ECO:0000256" key="4">
    <source>
        <dbReference type="ARBA" id="ARBA00023295"/>
    </source>
</evidence>
<dbReference type="GO" id="GO:0009253">
    <property type="term" value="P:peptidoglycan catabolic process"/>
    <property type="evidence" value="ECO:0007669"/>
    <property type="project" value="InterPro"/>
</dbReference>
<organism evidence="5 6">
    <name type="scientific">Segatella baroniae F0067</name>
    <dbReference type="NCBI Taxonomy" id="1115809"/>
    <lineage>
        <taxon>Bacteria</taxon>
        <taxon>Pseudomonadati</taxon>
        <taxon>Bacteroidota</taxon>
        <taxon>Bacteroidia</taxon>
        <taxon>Bacteroidales</taxon>
        <taxon>Prevotellaceae</taxon>
        <taxon>Segatella</taxon>
    </lineage>
</organism>
<dbReference type="AlphaFoldDB" id="U2P7L5"/>
<dbReference type="SUPFAM" id="SSF51445">
    <property type="entry name" value="(Trans)glycosidases"/>
    <property type="match status" value="1"/>
</dbReference>
<evidence type="ECO:0000313" key="5">
    <source>
        <dbReference type="EMBL" id="ERK39699.1"/>
    </source>
</evidence>
<dbReference type="Pfam" id="PF01183">
    <property type="entry name" value="Glyco_hydro_25"/>
    <property type="match status" value="1"/>
</dbReference>
<dbReference type="InterPro" id="IPR002053">
    <property type="entry name" value="Glyco_hydro_25"/>
</dbReference>
<protein>
    <submittedName>
        <fullName evidence="5">Glycoside hydrolase, family 25</fullName>
    </submittedName>
</protein>
<dbReference type="InterPro" id="IPR017853">
    <property type="entry name" value="GH"/>
</dbReference>
<dbReference type="Pfam" id="PF02493">
    <property type="entry name" value="MORN"/>
    <property type="match status" value="4"/>
</dbReference>
<keyword evidence="4" id="KW-0326">Glycosidase</keyword>
<dbReference type="PANTHER" id="PTHR34135:SF2">
    <property type="entry name" value="LYSOZYME"/>
    <property type="match status" value="1"/>
</dbReference>
<dbReference type="SMART" id="SM00698">
    <property type="entry name" value="MORN"/>
    <property type="match status" value="3"/>
</dbReference>
<dbReference type="EMBL" id="AWEY01000010">
    <property type="protein sequence ID" value="ERK39699.1"/>
    <property type="molecule type" value="Genomic_DNA"/>
</dbReference>
<dbReference type="GO" id="GO:0016998">
    <property type="term" value="P:cell wall macromolecule catabolic process"/>
    <property type="evidence" value="ECO:0007669"/>
    <property type="project" value="InterPro"/>
</dbReference>
<name>U2P7L5_9BACT</name>
<comment type="similarity">
    <text evidence="1">Belongs to the glycosyl hydrolase 25 family.</text>
</comment>
<keyword evidence="6" id="KW-1185">Reference proteome</keyword>
<reference evidence="5 6" key="1">
    <citation type="submission" date="2013-08" db="EMBL/GenBank/DDBJ databases">
        <authorList>
            <person name="Durkin A.S."/>
            <person name="Haft D.R."/>
            <person name="McCorrison J."/>
            <person name="Torralba M."/>
            <person name="Gillis M."/>
            <person name="Haft D.H."/>
            <person name="Methe B."/>
            <person name="Sutton G."/>
            <person name="Nelson K.E."/>
        </authorList>
    </citation>
    <scope>NUCLEOTIDE SEQUENCE [LARGE SCALE GENOMIC DNA]</scope>
    <source>
        <strain evidence="5 6">F0067</strain>
    </source>
</reference>
<dbReference type="GO" id="GO:0016052">
    <property type="term" value="P:carbohydrate catabolic process"/>
    <property type="evidence" value="ECO:0007669"/>
    <property type="project" value="TreeGrafter"/>
</dbReference>
<dbReference type="PANTHER" id="PTHR34135">
    <property type="entry name" value="LYSOZYME"/>
    <property type="match status" value="1"/>
</dbReference>
<evidence type="ECO:0000313" key="6">
    <source>
        <dbReference type="Proteomes" id="UP000016648"/>
    </source>
</evidence>
<sequence length="371" mass="42842">MVIHLGKADVYQGETVSGKPDGFGRLMRGDSMLYVGYWKKGMREGIGRMTDAKGRVIQGKFRRDSLYSGRRTDEDGVYVGEMNAQGLAWGHGIYRAANGFEYEGRWQNDVADGFGFSMTRHNHLKVGEWKDGIFKGERLNYTSERIYGIDISKYQHVIKKKHYPINWSALRIIHLGTLSKKKITGKVNYPISFIYIKSTEGKSLRNVFYSPDYKQARKHGFRVGTYHFYSTTSPALAQAKHFLKHSHYKAGDLPPVLDVEPSDRQIVKAGGIEALFKGVRQWLNHVHSAWGVRPILYISQSFVNRHLSKAQDLKHHYRVWIARYGEYKPDVKLIYWQLCPDGRVQGIHGEVDINVFNGYRDEWNEYIGQIW</sequence>
<evidence type="ECO:0000256" key="1">
    <source>
        <dbReference type="ARBA" id="ARBA00010646"/>
    </source>
</evidence>
<keyword evidence="2" id="KW-0677">Repeat</keyword>
<dbReference type="SMART" id="SM00641">
    <property type="entry name" value="Glyco_25"/>
    <property type="match status" value="1"/>
</dbReference>
<dbReference type="Gene3D" id="3.20.20.80">
    <property type="entry name" value="Glycosidases"/>
    <property type="match status" value="1"/>
</dbReference>
<keyword evidence="3 5" id="KW-0378">Hydrolase</keyword>
<accession>U2P7L5</accession>
<dbReference type="InterPro" id="IPR018077">
    <property type="entry name" value="Glyco_hydro_fam25_subgr"/>
</dbReference>
<gene>
    <name evidence="5" type="ORF">HMPREF9135_2514</name>
</gene>
<dbReference type="Proteomes" id="UP000016648">
    <property type="component" value="Unassembled WGS sequence"/>
</dbReference>
<dbReference type="SUPFAM" id="SSF82185">
    <property type="entry name" value="Histone H3 K4-specific methyltransferase SET7/9 N-terminal domain"/>
    <property type="match status" value="1"/>
</dbReference>
<comment type="caution">
    <text evidence="5">The sequence shown here is derived from an EMBL/GenBank/DDBJ whole genome shotgun (WGS) entry which is preliminary data.</text>
</comment>
<evidence type="ECO:0000256" key="2">
    <source>
        <dbReference type="ARBA" id="ARBA00022737"/>
    </source>
</evidence>